<dbReference type="Proteomes" id="UP000198588">
    <property type="component" value="Unassembled WGS sequence"/>
</dbReference>
<dbReference type="RefSeq" id="WP_091581500.1">
    <property type="nucleotide sequence ID" value="NZ_FMXM01000013.1"/>
</dbReference>
<organism evidence="2 3">
    <name type="scientific">Mesorhizobium qingshengii</name>
    <dbReference type="NCBI Taxonomy" id="1165689"/>
    <lineage>
        <taxon>Bacteria</taxon>
        <taxon>Pseudomonadati</taxon>
        <taxon>Pseudomonadota</taxon>
        <taxon>Alphaproteobacteria</taxon>
        <taxon>Hyphomicrobiales</taxon>
        <taxon>Phyllobacteriaceae</taxon>
        <taxon>Mesorhizobium</taxon>
    </lineage>
</organism>
<keyword evidence="1" id="KW-1133">Transmembrane helix</keyword>
<reference evidence="2 3" key="1">
    <citation type="submission" date="2016-10" db="EMBL/GenBank/DDBJ databases">
        <authorList>
            <person name="de Groot N.N."/>
        </authorList>
    </citation>
    <scope>NUCLEOTIDE SEQUENCE [LARGE SCALE GENOMIC DNA]</scope>
    <source>
        <strain evidence="2 3">CGMCC 1.12097</strain>
    </source>
</reference>
<dbReference type="OrthoDB" id="9155993at2"/>
<accession>A0A1G5Z4U8</accession>
<feature type="transmembrane region" description="Helical" evidence="1">
    <location>
        <begin position="74"/>
        <end position="91"/>
    </location>
</feature>
<sequence length="122" mass="13403">MGSDTPHRSERPDVSPRSELGRRIDTAAWAAFLIWFGASILANVGWGWFLAGLGIIVLSAQATLRIASEKNDGLWLICGAVFIVAGIWEIFNLQWPLAPLLIILLGVGLLWRAFFSGPRSTR</sequence>
<keyword evidence="1" id="KW-0812">Transmembrane</keyword>
<evidence type="ECO:0000256" key="1">
    <source>
        <dbReference type="SAM" id="Phobius"/>
    </source>
</evidence>
<feature type="transmembrane region" description="Helical" evidence="1">
    <location>
        <begin position="48"/>
        <end position="67"/>
    </location>
</feature>
<keyword evidence="1" id="KW-0472">Membrane</keyword>
<gene>
    <name evidence="2" type="ORF">SAMN02927914_04192</name>
</gene>
<protein>
    <submittedName>
        <fullName evidence="2">Uncharacterized protein</fullName>
    </submittedName>
</protein>
<proteinExistence type="predicted"/>
<evidence type="ECO:0000313" key="3">
    <source>
        <dbReference type="Proteomes" id="UP000198588"/>
    </source>
</evidence>
<dbReference type="AlphaFoldDB" id="A0A1G5Z4U8"/>
<evidence type="ECO:0000313" key="2">
    <source>
        <dbReference type="EMBL" id="SDA89395.1"/>
    </source>
</evidence>
<dbReference type="EMBL" id="FMXM01000013">
    <property type="protein sequence ID" value="SDA89395.1"/>
    <property type="molecule type" value="Genomic_DNA"/>
</dbReference>
<name>A0A1G5Z4U8_9HYPH</name>
<feature type="transmembrane region" description="Helical" evidence="1">
    <location>
        <begin position="97"/>
        <end position="115"/>
    </location>
</feature>